<dbReference type="GO" id="GO:0008422">
    <property type="term" value="F:beta-glucosidase activity"/>
    <property type="evidence" value="ECO:0007669"/>
    <property type="project" value="UniProtKB-ARBA"/>
</dbReference>
<dbReference type="SUPFAM" id="SSF51445">
    <property type="entry name" value="(Trans)glycosidases"/>
    <property type="match status" value="1"/>
</dbReference>
<evidence type="ECO:0000313" key="8">
    <source>
        <dbReference type="Proteomes" id="UP001085076"/>
    </source>
</evidence>
<feature type="chain" id="PRO_5039413314" evidence="6">
    <location>
        <begin position="18"/>
        <end position="460"/>
    </location>
</feature>
<gene>
    <name evidence="7" type="ORF">J5N97_005439</name>
</gene>
<dbReference type="AlphaFoldDB" id="A0A9D5DA97"/>
<dbReference type="EMBL" id="JAGGNH010000001">
    <property type="protein sequence ID" value="KAJ0987083.1"/>
    <property type="molecule type" value="Genomic_DNA"/>
</dbReference>
<dbReference type="GO" id="GO:0033907">
    <property type="term" value="F:beta-D-fucosidase activity"/>
    <property type="evidence" value="ECO:0007669"/>
    <property type="project" value="UniProtKB-ARBA"/>
</dbReference>
<dbReference type="FunFam" id="3.20.20.80:FF:000020">
    <property type="entry name" value="Beta-glucosidase 12"/>
    <property type="match status" value="1"/>
</dbReference>
<keyword evidence="3" id="KW-0378">Hydrolase</keyword>
<sequence>MSLLFFFFFFLAWLVGAHEAAELNRSSFPTSFIFGTASSAYQYEGAWNEGGRGPSIWDTFTHLHPEKISDRSNGDVAIDSYHRYKEDVKIMKEMGLDAYRFSISWSRILPNGSLSGGINKEGIKYYNHLINELISNGLKPFVTLFHWDSPQGLEDKYQGFLHKNIVDDFRDYTEICFKEFGDRVKHWITLNEPWSFSVNGYAKGTFAPGRCSTYEVGHCPVGDSGKEPYIVAHHQLLAHTAAVTNYKLNFQAHQKGKIGITLNSDWYVPYSKSKSNDASAQRALDFMFGWFMDPLVFGDYPLSMRAYVGDRLPKFTKEQSKIVKGSFDFIGLNYYTANYARNIPSSNKVNISYNTDARAELSGARNGILIGPQAASGWLYVYPRGIRDLLIYTKKKYKNPVIYITENGVDEVNNATLTLEEALKDDMRIDFYKQHIIHLQRAIREGVDISVHGLRIIIIL</sequence>
<keyword evidence="2 6" id="KW-0732">Signal</keyword>
<dbReference type="PANTHER" id="PTHR10353:SF137">
    <property type="entry name" value="MYROSINASE 3-RELATED"/>
    <property type="match status" value="1"/>
</dbReference>
<name>A0A9D5DA97_9LILI</name>
<dbReference type="PANTHER" id="PTHR10353">
    <property type="entry name" value="GLYCOSYL HYDROLASE"/>
    <property type="match status" value="1"/>
</dbReference>
<evidence type="ECO:0000313" key="7">
    <source>
        <dbReference type="EMBL" id="KAJ0987083.1"/>
    </source>
</evidence>
<keyword evidence="8" id="KW-1185">Reference proteome</keyword>
<evidence type="ECO:0000256" key="6">
    <source>
        <dbReference type="SAM" id="SignalP"/>
    </source>
</evidence>
<evidence type="ECO:0000256" key="1">
    <source>
        <dbReference type="ARBA" id="ARBA00010838"/>
    </source>
</evidence>
<reference evidence="7" key="1">
    <citation type="submission" date="2021-03" db="EMBL/GenBank/DDBJ databases">
        <authorList>
            <person name="Li Z."/>
            <person name="Yang C."/>
        </authorList>
    </citation>
    <scope>NUCLEOTIDE SEQUENCE</scope>
    <source>
        <strain evidence="7">Dzin_1.0</strain>
        <tissue evidence="7">Leaf</tissue>
    </source>
</reference>
<feature type="signal peptide" evidence="6">
    <location>
        <begin position="1"/>
        <end position="17"/>
    </location>
</feature>
<comment type="caution">
    <text evidence="7">The sequence shown here is derived from an EMBL/GenBank/DDBJ whole genome shotgun (WGS) entry which is preliminary data.</text>
</comment>
<dbReference type="InterPro" id="IPR001360">
    <property type="entry name" value="Glyco_hydro_1"/>
</dbReference>
<proteinExistence type="inferred from homology"/>
<dbReference type="PRINTS" id="PR00131">
    <property type="entry name" value="GLHYDRLASE1"/>
</dbReference>
<comment type="similarity">
    <text evidence="1 5">Belongs to the glycosyl hydrolase 1 family.</text>
</comment>
<dbReference type="OrthoDB" id="65569at2759"/>
<dbReference type="GO" id="GO:0005975">
    <property type="term" value="P:carbohydrate metabolic process"/>
    <property type="evidence" value="ECO:0007669"/>
    <property type="project" value="InterPro"/>
</dbReference>
<dbReference type="Gene3D" id="3.20.20.80">
    <property type="entry name" value="Glycosidases"/>
    <property type="match status" value="1"/>
</dbReference>
<reference evidence="7" key="2">
    <citation type="journal article" date="2022" name="Hortic Res">
        <title>The genome of Dioscorea zingiberensis sheds light on the biosynthesis, origin and evolution of the medicinally important diosgenin saponins.</title>
        <authorList>
            <person name="Li Y."/>
            <person name="Tan C."/>
            <person name="Li Z."/>
            <person name="Guo J."/>
            <person name="Li S."/>
            <person name="Chen X."/>
            <person name="Wang C."/>
            <person name="Dai X."/>
            <person name="Yang H."/>
            <person name="Song W."/>
            <person name="Hou L."/>
            <person name="Xu J."/>
            <person name="Tong Z."/>
            <person name="Xu A."/>
            <person name="Yuan X."/>
            <person name="Wang W."/>
            <person name="Yang Q."/>
            <person name="Chen L."/>
            <person name="Sun Z."/>
            <person name="Wang K."/>
            <person name="Pan B."/>
            <person name="Chen J."/>
            <person name="Bao Y."/>
            <person name="Liu F."/>
            <person name="Qi X."/>
            <person name="Gang D.R."/>
            <person name="Wen J."/>
            <person name="Li J."/>
        </authorList>
    </citation>
    <scope>NUCLEOTIDE SEQUENCE</scope>
    <source>
        <strain evidence="7">Dzin_1.0</strain>
    </source>
</reference>
<dbReference type="PROSITE" id="PS00653">
    <property type="entry name" value="GLYCOSYL_HYDROL_F1_2"/>
    <property type="match status" value="1"/>
</dbReference>
<dbReference type="InterPro" id="IPR033132">
    <property type="entry name" value="GH_1_N_CS"/>
</dbReference>
<dbReference type="GO" id="GO:0004565">
    <property type="term" value="F:beta-galactosidase activity"/>
    <property type="evidence" value="ECO:0007669"/>
    <property type="project" value="UniProtKB-ARBA"/>
</dbReference>
<evidence type="ECO:0000256" key="4">
    <source>
        <dbReference type="ARBA" id="ARBA00023295"/>
    </source>
</evidence>
<organism evidence="7 8">
    <name type="scientific">Dioscorea zingiberensis</name>
    <dbReference type="NCBI Taxonomy" id="325984"/>
    <lineage>
        <taxon>Eukaryota</taxon>
        <taxon>Viridiplantae</taxon>
        <taxon>Streptophyta</taxon>
        <taxon>Embryophyta</taxon>
        <taxon>Tracheophyta</taxon>
        <taxon>Spermatophyta</taxon>
        <taxon>Magnoliopsida</taxon>
        <taxon>Liliopsida</taxon>
        <taxon>Dioscoreales</taxon>
        <taxon>Dioscoreaceae</taxon>
        <taxon>Dioscorea</taxon>
    </lineage>
</organism>
<evidence type="ECO:0000256" key="5">
    <source>
        <dbReference type="RuleBase" id="RU003690"/>
    </source>
</evidence>
<dbReference type="Proteomes" id="UP001085076">
    <property type="component" value="Miscellaneous, Linkage group lg01"/>
</dbReference>
<dbReference type="InterPro" id="IPR017853">
    <property type="entry name" value="GH"/>
</dbReference>
<dbReference type="Pfam" id="PF00232">
    <property type="entry name" value="Glyco_hydro_1"/>
    <property type="match status" value="1"/>
</dbReference>
<evidence type="ECO:0000256" key="2">
    <source>
        <dbReference type="ARBA" id="ARBA00022729"/>
    </source>
</evidence>
<protein>
    <submittedName>
        <fullName evidence="7">Uncharacterized protein</fullName>
    </submittedName>
</protein>
<evidence type="ECO:0000256" key="3">
    <source>
        <dbReference type="ARBA" id="ARBA00022801"/>
    </source>
</evidence>
<keyword evidence="4" id="KW-0326">Glycosidase</keyword>
<accession>A0A9D5DA97</accession>